<evidence type="ECO:0000313" key="1">
    <source>
        <dbReference type="EMBL" id="QHU24593.1"/>
    </source>
</evidence>
<reference evidence="1" key="1">
    <citation type="submission" date="2019-10" db="EMBL/GenBank/DDBJ databases">
        <title>Extensively Drug-Resistant Pseudomonas aeruginosa ST664 clone carrying KPC-2-encoding megaplasmid in a burn clinic.</title>
        <authorList>
            <person name="Li Z."/>
            <person name="Cai Z."/>
            <person name="Cai Z."/>
            <person name="Zhang Y."/>
            <person name="Fu T."/>
            <person name="Jin Y."/>
            <person name="Cheng Z."/>
            <person name="Jin S."/>
            <person name="Wu W."/>
            <person name="Yang L."/>
            <person name="Bai F."/>
        </authorList>
    </citation>
    <scope>NUCLEOTIDE SEQUENCE</scope>
    <source>
        <strain evidence="1">NK546</strain>
        <plasmid evidence="1">pNK546b</plasmid>
    </source>
</reference>
<protein>
    <submittedName>
        <fullName evidence="1">Uncharacterized protein</fullName>
    </submittedName>
</protein>
<accession>A0A6C0L5J5</accession>
<dbReference type="EMBL" id="MN583270">
    <property type="protein sequence ID" value="QHU24593.1"/>
    <property type="molecule type" value="Genomic_DNA"/>
</dbReference>
<proteinExistence type="predicted"/>
<keyword evidence="1" id="KW-0614">Plasmid</keyword>
<dbReference type="AlphaFoldDB" id="A0A6C0L5J5"/>
<organism evidence="1">
    <name type="scientific">Pseudomonas aeruginosa</name>
    <dbReference type="NCBI Taxonomy" id="287"/>
    <lineage>
        <taxon>Bacteria</taxon>
        <taxon>Pseudomonadati</taxon>
        <taxon>Pseudomonadota</taxon>
        <taxon>Gammaproteobacteria</taxon>
        <taxon>Pseudomonadales</taxon>
        <taxon>Pseudomonadaceae</taxon>
        <taxon>Pseudomonas</taxon>
    </lineage>
</organism>
<sequence>MTIDEALREASAQVTRRDNGEVLAPTEHALIRLSEFILNARAESELVHRKEVPMVLIPYWFMRGN</sequence>
<name>A0A6C0L5J5_PSEAI</name>
<geneLocation type="plasmid" evidence="1">
    <name>pNK546b</name>
</geneLocation>